<evidence type="ECO:0000256" key="8">
    <source>
        <dbReference type="ARBA" id="ARBA00044926"/>
    </source>
</evidence>
<evidence type="ECO:0000256" key="2">
    <source>
        <dbReference type="ARBA" id="ARBA00006171"/>
    </source>
</evidence>
<evidence type="ECO:0000256" key="1">
    <source>
        <dbReference type="ARBA" id="ARBA00001946"/>
    </source>
</evidence>
<dbReference type="SFLD" id="SFLDG01129">
    <property type="entry name" value="C1.5:_HAD__Beta-PGM__Phosphata"/>
    <property type="match status" value="1"/>
</dbReference>
<dbReference type="InterPro" id="IPR010976">
    <property type="entry name" value="B-phosphoglucomutase_hydrolase"/>
</dbReference>
<gene>
    <name evidence="11" type="ORF">ACFQZX_07815</name>
</gene>
<keyword evidence="3" id="KW-0597">Phosphoprotein</keyword>
<evidence type="ECO:0000256" key="10">
    <source>
        <dbReference type="ARBA" id="ARBA00044991"/>
    </source>
</evidence>
<dbReference type="NCBIfam" id="TIGR02009">
    <property type="entry name" value="PGMB-YQAB-SF"/>
    <property type="match status" value="1"/>
</dbReference>
<keyword evidence="12" id="KW-1185">Reference proteome</keyword>
<dbReference type="InterPro" id="IPR023214">
    <property type="entry name" value="HAD_sf"/>
</dbReference>
<dbReference type="SFLD" id="SFLDG01135">
    <property type="entry name" value="C1.5.6:_HAD__Beta-PGM__Phospha"/>
    <property type="match status" value="1"/>
</dbReference>
<accession>A0ABW3ASQ0</accession>
<dbReference type="PANTHER" id="PTHR46193:SF18">
    <property type="entry name" value="HEXITOL PHOSPHATASE B"/>
    <property type="match status" value="1"/>
</dbReference>
<evidence type="ECO:0000256" key="9">
    <source>
        <dbReference type="ARBA" id="ARBA00044968"/>
    </source>
</evidence>
<name>A0ABW3ASQ0_9SPHI</name>
<evidence type="ECO:0000313" key="12">
    <source>
        <dbReference type="Proteomes" id="UP001597010"/>
    </source>
</evidence>
<dbReference type="RefSeq" id="WP_377113405.1">
    <property type="nucleotide sequence ID" value="NZ_JBHTHZ010000003.1"/>
</dbReference>
<evidence type="ECO:0000256" key="4">
    <source>
        <dbReference type="ARBA" id="ARBA00022723"/>
    </source>
</evidence>
<keyword evidence="4" id="KW-0479">Metal-binding</keyword>
<dbReference type="SUPFAM" id="SSF56784">
    <property type="entry name" value="HAD-like"/>
    <property type="match status" value="1"/>
</dbReference>
<evidence type="ECO:0000313" key="11">
    <source>
        <dbReference type="EMBL" id="MFD0793521.1"/>
    </source>
</evidence>
<dbReference type="Proteomes" id="UP001597010">
    <property type="component" value="Unassembled WGS sequence"/>
</dbReference>
<keyword evidence="6" id="KW-0413">Isomerase</keyword>
<evidence type="ECO:0000256" key="6">
    <source>
        <dbReference type="ARBA" id="ARBA00023235"/>
    </source>
</evidence>
<reference evidence="12" key="1">
    <citation type="journal article" date="2019" name="Int. J. Syst. Evol. Microbiol.">
        <title>The Global Catalogue of Microorganisms (GCM) 10K type strain sequencing project: providing services to taxonomists for standard genome sequencing and annotation.</title>
        <authorList>
            <consortium name="The Broad Institute Genomics Platform"/>
            <consortium name="The Broad Institute Genome Sequencing Center for Infectious Disease"/>
            <person name="Wu L."/>
            <person name="Ma J."/>
        </authorList>
    </citation>
    <scope>NUCLEOTIDE SEQUENCE [LARGE SCALE GENOMIC DNA]</scope>
    <source>
        <strain evidence="12">CCUG 61484</strain>
    </source>
</reference>
<comment type="similarity">
    <text evidence="2">Belongs to the HAD-like hydrolase superfamily. CbbY/CbbZ/Gph/YieH family.</text>
</comment>
<dbReference type="SFLD" id="SFLDS00003">
    <property type="entry name" value="Haloacid_Dehalogenase"/>
    <property type="match status" value="1"/>
</dbReference>
<comment type="cofactor">
    <cofactor evidence="1">
        <name>Mg(2+)</name>
        <dbReference type="ChEBI" id="CHEBI:18420"/>
    </cofactor>
</comment>
<dbReference type="InterPro" id="IPR036412">
    <property type="entry name" value="HAD-like_sf"/>
</dbReference>
<dbReference type="EC" id="5.4.2.6" evidence="9"/>
<evidence type="ECO:0000256" key="3">
    <source>
        <dbReference type="ARBA" id="ARBA00022553"/>
    </source>
</evidence>
<sequence length="226" mass="25094">MEAYKPAAIFDMDGTLINNTPYHFKAWQQMFELHNLPGLTHKTYLDEISGVPVAYTIKKFFGSQVKDQFIRQLSEEKQSLYEQAFKPYLKPINGLENVLAQLKSNGFKIALATSSNQSDIDFIFEGIPIKQYFDALITGNMVNEPKPSPQIFLKAANKLNANPNQCVVFEDSLAGLRAGRSAGMKVAGITTSHPAAVIAKLADMVINDYTKVTPGRLAELFEQTQA</sequence>
<keyword evidence="11" id="KW-0378">Hydrolase</keyword>
<dbReference type="Gene3D" id="3.40.50.1000">
    <property type="entry name" value="HAD superfamily/HAD-like"/>
    <property type="match status" value="1"/>
</dbReference>
<protein>
    <recommendedName>
        <fullName evidence="10">Beta-phosphoglucomutase</fullName>
        <ecNumber evidence="9">5.4.2.6</ecNumber>
    </recommendedName>
</protein>
<keyword evidence="5" id="KW-0460">Magnesium</keyword>
<proteinExistence type="inferred from homology"/>
<dbReference type="PANTHER" id="PTHR46193">
    <property type="entry name" value="6-PHOSPHOGLUCONATE PHOSPHATASE"/>
    <property type="match status" value="1"/>
</dbReference>
<dbReference type="InterPro" id="IPR023198">
    <property type="entry name" value="PGP-like_dom2"/>
</dbReference>
<dbReference type="InterPro" id="IPR051600">
    <property type="entry name" value="Beta-PGM-like"/>
</dbReference>
<comment type="caution">
    <text evidence="11">The sequence shown here is derived from an EMBL/GenBank/DDBJ whole genome shotgun (WGS) entry which is preliminary data.</text>
</comment>
<comment type="catalytic activity">
    <reaction evidence="8">
        <text>beta-D-glucose 1-phosphate = beta-D-glucose 6-phosphate</text>
        <dbReference type="Rhea" id="RHEA:20113"/>
        <dbReference type="ChEBI" id="CHEBI:57684"/>
        <dbReference type="ChEBI" id="CHEBI:58247"/>
        <dbReference type="EC" id="5.4.2.6"/>
    </reaction>
</comment>
<evidence type="ECO:0000256" key="5">
    <source>
        <dbReference type="ARBA" id="ARBA00022842"/>
    </source>
</evidence>
<dbReference type="EMBL" id="JBHTHZ010000003">
    <property type="protein sequence ID" value="MFD0793521.1"/>
    <property type="molecule type" value="Genomic_DNA"/>
</dbReference>
<dbReference type="GO" id="GO:0016787">
    <property type="term" value="F:hydrolase activity"/>
    <property type="evidence" value="ECO:0007669"/>
    <property type="project" value="UniProtKB-KW"/>
</dbReference>
<dbReference type="InterPro" id="IPR006439">
    <property type="entry name" value="HAD-SF_hydro_IA"/>
</dbReference>
<dbReference type="InterPro" id="IPR041492">
    <property type="entry name" value="HAD_2"/>
</dbReference>
<dbReference type="Gene3D" id="1.10.150.240">
    <property type="entry name" value="Putative phosphatase, domain 2"/>
    <property type="match status" value="1"/>
</dbReference>
<dbReference type="Pfam" id="PF13419">
    <property type="entry name" value="HAD_2"/>
    <property type="match status" value="1"/>
</dbReference>
<dbReference type="NCBIfam" id="TIGR01509">
    <property type="entry name" value="HAD-SF-IA-v3"/>
    <property type="match status" value="1"/>
</dbReference>
<organism evidence="11 12">
    <name type="scientific">Mucilaginibacter litoreus</name>
    <dbReference type="NCBI Taxonomy" id="1048221"/>
    <lineage>
        <taxon>Bacteria</taxon>
        <taxon>Pseudomonadati</taxon>
        <taxon>Bacteroidota</taxon>
        <taxon>Sphingobacteriia</taxon>
        <taxon>Sphingobacteriales</taxon>
        <taxon>Sphingobacteriaceae</taxon>
        <taxon>Mucilaginibacter</taxon>
    </lineage>
</organism>
<keyword evidence="7" id="KW-0119">Carbohydrate metabolism</keyword>
<evidence type="ECO:0000256" key="7">
    <source>
        <dbReference type="ARBA" id="ARBA00023277"/>
    </source>
</evidence>
<dbReference type="PRINTS" id="PR00413">
    <property type="entry name" value="HADHALOGNASE"/>
</dbReference>